<proteinExistence type="predicted"/>
<evidence type="ECO:0000313" key="2">
    <source>
        <dbReference type="Proteomes" id="UP000095287"/>
    </source>
</evidence>
<feature type="region of interest" description="Disordered" evidence="1">
    <location>
        <begin position="1"/>
        <end position="49"/>
    </location>
</feature>
<accession>A0A1I7ZFK9</accession>
<reference evidence="3" key="1">
    <citation type="submission" date="2016-11" db="UniProtKB">
        <authorList>
            <consortium name="WormBaseParasite"/>
        </authorList>
    </citation>
    <scope>IDENTIFICATION</scope>
</reference>
<evidence type="ECO:0000313" key="3">
    <source>
        <dbReference type="WBParaSite" id="L893_g26042.t1"/>
    </source>
</evidence>
<organism evidence="2 3">
    <name type="scientific">Steinernema glaseri</name>
    <dbReference type="NCBI Taxonomy" id="37863"/>
    <lineage>
        <taxon>Eukaryota</taxon>
        <taxon>Metazoa</taxon>
        <taxon>Ecdysozoa</taxon>
        <taxon>Nematoda</taxon>
        <taxon>Chromadorea</taxon>
        <taxon>Rhabditida</taxon>
        <taxon>Tylenchina</taxon>
        <taxon>Panagrolaimomorpha</taxon>
        <taxon>Strongyloidoidea</taxon>
        <taxon>Steinernematidae</taxon>
        <taxon>Steinernema</taxon>
    </lineage>
</organism>
<name>A0A1I7ZFK9_9BILA</name>
<evidence type="ECO:0000256" key="1">
    <source>
        <dbReference type="SAM" id="MobiDB-lite"/>
    </source>
</evidence>
<dbReference type="AlphaFoldDB" id="A0A1I7ZFK9"/>
<dbReference type="WBParaSite" id="L893_g26042.t1">
    <property type="protein sequence ID" value="L893_g26042.t1"/>
    <property type="gene ID" value="L893_g26042"/>
</dbReference>
<sequence length="186" mass="21424">MQAQQQDQQQDQPQDQPQDQQGDQPQDQQQPAPPQGRLNPPRYPRDILDNLEGQPISKLTEIGKELAQDLVNRVVLFNRIELGWDPKVEGTNEPGPMMEYWVQILRDIQNIQIVIDNDPRVNKKAKTNEDWIACLAGMGFPDKREELYQKEKRSEELRLKLLDVQADLKMLDWMAAVSDPSVEEGA</sequence>
<keyword evidence="2" id="KW-1185">Reference proteome</keyword>
<dbReference type="Proteomes" id="UP000095287">
    <property type="component" value="Unplaced"/>
</dbReference>
<protein>
    <submittedName>
        <fullName evidence="3">Mediator of RNA polymerase II transcription subunit 21</fullName>
    </submittedName>
</protein>
<feature type="compositionally biased region" description="Low complexity" evidence="1">
    <location>
        <begin position="1"/>
        <end position="30"/>
    </location>
</feature>